<dbReference type="SUPFAM" id="SSF82714">
    <property type="entry name" value="Multidrug efflux transporter AcrB TolC docking domain, DN and DC subdomains"/>
    <property type="match status" value="2"/>
</dbReference>
<accession>A0A2S9GWC1</accession>
<dbReference type="OrthoDB" id="9798415at2"/>
<keyword evidence="5 8" id="KW-0812">Transmembrane</keyword>
<dbReference type="Gene3D" id="3.30.70.1320">
    <property type="entry name" value="Multidrug efflux transporter AcrB pore domain like"/>
    <property type="match status" value="1"/>
</dbReference>
<protein>
    <submittedName>
        <fullName evidence="9">Heavy metal efflux pump, CzcA family</fullName>
    </submittedName>
</protein>
<sequence>MNSIVAFSLKQRLLVVILLVALFALGTVGFIKLNIEAYPDPVPPLVDIITQSTGQSAEEIERYVTIPIEVQLAGIPHVTTVRTISLFGLSDVKVQFTYDYSYQEAEQQVINRLSQLAPLPNGAAPQISPTSPTGEIFRYRVVGPPGYSVMDLKTIEDWMLERRFKAVPGVVDVNGWGGKTKDYEVSIDMAKLMRYGLTVPQVLQVLNNSNINVGGQTVNFGAQAAVVRGVGMIHSLDNIRNTMVASLAGTPVLISDIATVSVGNVPRLGIAGNNADNDIVQGIVLMRRGEQSTPTILRVEQEVDKINHSGILPPGVHIEKIYDRSELIAITTHTVLENLVVGIALIFLVQWIFLGNLRSAVIVSATIPFALFFAIGIMTMRGESANLLSVGAIDFGLIVDATVIMVENVFRHLAESQAQRSLGSPMQHYTRSDTSLRGKFLTIAHAAAEVNRPIFFSAAIIIAGFLPLFTLSGVEGHIFGPMAKTYAYAIVGGLIATFTVSPALCALLLPEHVDETETFLVRWMRRIYTPVMEFAIVNRALILSGMAVLGLIAVIAVHTLGLEFLPKLEEGNLWIRASMPDSISLEEGNAYVNQMRLLIKSYPEVDSIVSQNGRPDDGTDASGFFNAEFFVPMKPSSSWPKGITKEKLTEDMSAKLQEKFPGVEFNFSQYIEDNVEEAASGVKGQNSVKLYGNDLAALEKSAAQIKAVMATVPGIADLSVFNALGQPTVKIDIDRVRAARYGLQPGDINATVQAAIGGQAAGNLYEEGSDRNFPIVVRLASQYRQNLDSIGRITIGAQNPNGSGVVQIPLSDVASVNLVSGASFIYREGQERYIPIKFSVRGRDLGGAVQEAQRKVAEQVKLPGGYRMEWVGEFGQLEDAMARLKIVVPLSLALIMLLLYFNFNSITDTLLAASVMPMALIGGIFALYVTGTPFSVSAAIGFIGLFGISVMEGIIVLSYYNQLIESGTERAHAIVQSCQTRLRPVMMTCSAACAGLLPAAFATGIGSQVQKPLALVVVGGILLAPVLILLVLPVLIQLFSKRTPFVDKQEKINLLNRTETPI</sequence>
<keyword evidence="3" id="KW-0813">Transport</keyword>
<feature type="transmembrane region" description="Helical" evidence="8">
    <location>
        <begin position="936"/>
        <end position="960"/>
    </location>
</feature>
<feature type="transmembrane region" description="Helical" evidence="8">
    <location>
        <begin position="910"/>
        <end position="930"/>
    </location>
</feature>
<dbReference type="GO" id="GO:0008324">
    <property type="term" value="F:monoatomic cation transmembrane transporter activity"/>
    <property type="evidence" value="ECO:0007669"/>
    <property type="project" value="InterPro"/>
</dbReference>
<dbReference type="Gene3D" id="3.30.70.1440">
    <property type="entry name" value="Multidrug efflux transporter AcrB pore domain"/>
    <property type="match status" value="1"/>
</dbReference>
<reference evidence="9 10" key="1">
    <citation type="submission" date="2018-02" db="EMBL/GenBank/DDBJ databases">
        <title>Solimicrobium silvestre gen. nov., sp. nov., isolated from alpine forest soil.</title>
        <authorList>
            <person name="Margesin R."/>
            <person name="Albuquerque L."/>
            <person name="Zhang D.-C."/>
            <person name="Froufe H.J.C."/>
            <person name="Severino R."/>
            <person name="Roxo I."/>
            <person name="Egas C."/>
            <person name="Da Costa M.S."/>
        </authorList>
    </citation>
    <scope>NUCLEOTIDE SEQUENCE [LARGE SCALE GENOMIC DNA]</scope>
    <source>
        <strain evidence="9 10">S20-91</strain>
    </source>
</reference>
<dbReference type="InterPro" id="IPR001036">
    <property type="entry name" value="Acrflvin-R"/>
</dbReference>
<feature type="transmembrane region" description="Helical" evidence="8">
    <location>
        <begin position="361"/>
        <end position="381"/>
    </location>
</feature>
<feature type="transmembrane region" description="Helical" evidence="8">
    <location>
        <begin position="531"/>
        <end position="557"/>
    </location>
</feature>
<evidence type="ECO:0000313" key="9">
    <source>
        <dbReference type="EMBL" id="PRC91956.1"/>
    </source>
</evidence>
<evidence type="ECO:0000256" key="5">
    <source>
        <dbReference type="ARBA" id="ARBA00022692"/>
    </source>
</evidence>
<dbReference type="PANTHER" id="PTHR32063:SF12">
    <property type="entry name" value="CATION EFFLUX SYSTEM PROTEIN"/>
    <property type="match status" value="1"/>
</dbReference>
<keyword evidence="4" id="KW-1003">Cell membrane</keyword>
<dbReference type="Gene3D" id="1.20.1640.10">
    <property type="entry name" value="Multidrug efflux transporter AcrB transmembrane domain"/>
    <property type="match status" value="2"/>
</dbReference>
<feature type="transmembrane region" description="Helical" evidence="8">
    <location>
        <begin position="454"/>
        <end position="474"/>
    </location>
</feature>
<comment type="subcellular location">
    <subcellularLocation>
        <location evidence="1">Cell membrane</location>
        <topology evidence="1">Multi-pass membrane protein</topology>
    </subcellularLocation>
</comment>
<dbReference type="Gene3D" id="3.30.70.1430">
    <property type="entry name" value="Multidrug efflux transporter AcrB pore domain"/>
    <property type="match status" value="2"/>
</dbReference>
<keyword evidence="6 8" id="KW-1133">Transmembrane helix</keyword>
<feature type="transmembrane region" description="Helical" evidence="8">
    <location>
        <begin position="387"/>
        <end position="410"/>
    </location>
</feature>
<keyword evidence="10" id="KW-1185">Reference proteome</keyword>
<comment type="caution">
    <text evidence="9">The sequence shown here is derived from an EMBL/GenBank/DDBJ whole genome shotgun (WGS) entry which is preliminary data.</text>
</comment>
<feature type="transmembrane region" description="Helical" evidence="8">
    <location>
        <begin position="486"/>
        <end position="510"/>
    </location>
</feature>
<dbReference type="InterPro" id="IPR004763">
    <property type="entry name" value="CusA-like"/>
</dbReference>
<evidence type="ECO:0000313" key="10">
    <source>
        <dbReference type="Proteomes" id="UP000237839"/>
    </source>
</evidence>
<dbReference type="GO" id="GO:0005886">
    <property type="term" value="C:plasma membrane"/>
    <property type="evidence" value="ECO:0007669"/>
    <property type="project" value="UniProtKB-SubCell"/>
</dbReference>
<evidence type="ECO:0000256" key="8">
    <source>
        <dbReference type="SAM" id="Phobius"/>
    </source>
</evidence>
<proteinExistence type="inferred from homology"/>
<feature type="transmembrane region" description="Helical" evidence="8">
    <location>
        <begin position="886"/>
        <end position="903"/>
    </location>
</feature>
<keyword evidence="7 8" id="KW-0472">Membrane</keyword>
<comment type="similarity">
    <text evidence="2">Belongs to the resistance-nodulation-cell division (RND) (TC 2.A.6) family.</text>
</comment>
<feature type="transmembrane region" description="Helical" evidence="8">
    <location>
        <begin position="335"/>
        <end position="354"/>
    </location>
</feature>
<name>A0A2S9GWC1_9BURK</name>
<dbReference type="PANTHER" id="PTHR32063">
    <property type="match status" value="1"/>
</dbReference>
<evidence type="ECO:0000256" key="2">
    <source>
        <dbReference type="ARBA" id="ARBA00010942"/>
    </source>
</evidence>
<dbReference type="PRINTS" id="PR00702">
    <property type="entry name" value="ACRIFLAVINRP"/>
</dbReference>
<evidence type="ECO:0000256" key="7">
    <source>
        <dbReference type="ARBA" id="ARBA00023136"/>
    </source>
</evidence>
<dbReference type="InterPro" id="IPR027463">
    <property type="entry name" value="AcrB_DN_DC_subdom"/>
</dbReference>
<dbReference type="NCBIfam" id="TIGR00914">
    <property type="entry name" value="2A0601"/>
    <property type="match status" value="1"/>
</dbReference>
<dbReference type="SUPFAM" id="SSF82866">
    <property type="entry name" value="Multidrug efflux transporter AcrB transmembrane domain"/>
    <property type="match status" value="2"/>
</dbReference>
<dbReference type="AlphaFoldDB" id="A0A2S9GWC1"/>
<evidence type="ECO:0000256" key="6">
    <source>
        <dbReference type="ARBA" id="ARBA00022989"/>
    </source>
</evidence>
<dbReference type="Pfam" id="PF00873">
    <property type="entry name" value="ACR_tran"/>
    <property type="match status" value="1"/>
</dbReference>
<feature type="transmembrane region" description="Helical" evidence="8">
    <location>
        <begin position="981"/>
        <end position="1001"/>
    </location>
</feature>
<dbReference type="Proteomes" id="UP000237839">
    <property type="component" value="Unassembled WGS sequence"/>
</dbReference>
<dbReference type="RefSeq" id="WP_105533048.1">
    <property type="nucleotide sequence ID" value="NZ_PUGF01000017.1"/>
</dbReference>
<dbReference type="Gene3D" id="3.30.2090.10">
    <property type="entry name" value="Multidrug efflux transporter AcrB TolC docking domain, DN and DC subdomains"/>
    <property type="match status" value="2"/>
</dbReference>
<organism evidence="9 10">
    <name type="scientific">Solimicrobium silvestre</name>
    <dbReference type="NCBI Taxonomy" id="2099400"/>
    <lineage>
        <taxon>Bacteria</taxon>
        <taxon>Pseudomonadati</taxon>
        <taxon>Pseudomonadota</taxon>
        <taxon>Betaproteobacteria</taxon>
        <taxon>Burkholderiales</taxon>
        <taxon>Oxalobacteraceae</taxon>
        <taxon>Solimicrobium</taxon>
    </lineage>
</organism>
<dbReference type="GO" id="GO:0042910">
    <property type="term" value="F:xenobiotic transmembrane transporter activity"/>
    <property type="evidence" value="ECO:0007669"/>
    <property type="project" value="TreeGrafter"/>
</dbReference>
<feature type="transmembrane region" description="Helical" evidence="8">
    <location>
        <begin position="1013"/>
        <end position="1039"/>
    </location>
</feature>
<dbReference type="EMBL" id="PUGF01000017">
    <property type="protein sequence ID" value="PRC91956.1"/>
    <property type="molecule type" value="Genomic_DNA"/>
</dbReference>
<gene>
    <name evidence="9" type="ORF">S2091_3298</name>
</gene>
<evidence type="ECO:0000256" key="4">
    <source>
        <dbReference type="ARBA" id="ARBA00022475"/>
    </source>
</evidence>
<evidence type="ECO:0000256" key="3">
    <source>
        <dbReference type="ARBA" id="ARBA00022448"/>
    </source>
</evidence>
<dbReference type="SUPFAM" id="SSF82693">
    <property type="entry name" value="Multidrug efflux transporter AcrB pore domain, PN1, PN2, PC1 and PC2 subdomains"/>
    <property type="match status" value="3"/>
</dbReference>
<evidence type="ECO:0000256" key="1">
    <source>
        <dbReference type="ARBA" id="ARBA00004651"/>
    </source>
</evidence>